<name>A0A1I2BGC0_9RHOB</name>
<dbReference type="GO" id="GO:0030170">
    <property type="term" value="F:pyridoxal phosphate binding"/>
    <property type="evidence" value="ECO:0007669"/>
    <property type="project" value="InterPro"/>
</dbReference>
<dbReference type="RefSeq" id="WP_093924131.1">
    <property type="nucleotide sequence ID" value="NZ_FOMW01000008.1"/>
</dbReference>
<evidence type="ECO:0000259" key="2">
    <source>
        <dbReference type="Pfam" id="PF00155"/>
    </source>
</evidence>
<evidence type="ECO:0000313" key="4">
    <source>
        <dbReference type="Proteomes" id="UP000198977"/>
    </source>
</evidence>
<comment type="similarity">
    <text evidence="1">Belongs to the class-I pyridoxal-phosphate-dependent aminotransferase family.</text>
</comment>
<dbReference type="GO" id="GO:0008483">
    <property type="term" value="F:transaminase activity"/>
    <property type="evidence" value="ECO:0007669"/>
    <property type="project" value="UniProtKB-KW"/>
</dbReference>
<dbReference type="InterPro" id="IPR015424">
    <property type="entry name" value="PyrdxlP-dep_Trfase"/>
</dbReference>
<gene>
    <name evidence="3" type="ORF">SAMN04488523_10898</name>
</gene>
<reference evidence="3 4" key="1">
    <citation type="submission" date="2016-10" db="EMBL/GenBank/DDBJ databases">
        <authorList>
            <person name="de Groot N.N."/>
        </authorList>
    </citation>
    <scope>NUCLEOTIDE SEQUENCE [LARGE SCALE GENOMIC DNA]</scope>
    <source>
        <strain evidence="3 4">DSM 11443</strain>
    </source>
</reference>
<protein>
    <recommendedName>
        <fullName evidence="1">Aminotransferase</fullName>
        <ecNumber evidence="1">2.6.1.-</ecNumber>
    </recommendedName>
</protein>
<dbReference type="AlphaFoldDB" id="A0A1I2BGC0"/>
<dbReference type="InterPro" id="IPR015422">
    <property type="entry name" value="PyrdxlP-dep_Trfase_small"/>
</dbReference>
<dbReference type="STRING" id="74348.SAMN04488523_10898"/>
<dbReference type="EMBL" id="FOMW01000008">
    <property type="protein sequence ID" value="SFE55211.1"/>
    <property type="molecule type" value="Genomic_DNA"/>
</dbReference>
<keyword evidence="1 3" id="KW-0032">Aminotransferase</keyword>
<dbReference type="Pfam" id="PF00155">
    <property type="entry name" value="Aminotran_1_2"/>
    <property type="match status" value="1"/>
</dbReference>
<dbReference type="PANTHER" id="PTHR43510:SF1">
    <property type="entry name" value="AMINOTRANSFERASE FUNCTION, HYPOTHETICAL (EUROFUNG)"/>
    <property type="match status" value="1"/>
</dbReference>
<dbReference type="EC" id="2.6.1.-" evidence="1"/>
<dbReference type="NCBIfam" id="NF005593">
    <property type="entry name" value="PRK07324.1"/>
    <property type="match status" value="1"/>
</dbReference>
<organism evidence="3 4">
    <name type="scientific">Sulfitobacter brevis</name>
    <dbReference type="NCBI Taxonomy" id="74348"/>
    <lineage>
        <taxon>Bacteria</taxon>
        <taxon>Pseudomonadati</taxon>
        <taxon>Pseudomonadota</taxon>
        <taxon>Alphaproteobacteria</taxon>
        <taxon>Rhodobacterales</taxon>
        <taxon>Roseobacteraceae</taxon>
        <taxon>Sulfitobacter</taxon>
    </lineage>
</organism>
<feature type="domain" description="Aminotransferase class I/classII large" evidence="2">
    <location>
        <begin position="56"/>
        <end position="355"/>
    </location>
</feature>
<dbReference type="OrthoDB" id="9803354at2"/>
<dbReference type="InterPro" id="IPR015421">
    <property type="entry name" value="PyrdxlP-dep_Trfase_major"/>
</dbReference>
<dbReference type="InterPro" id="IPR004838">
    <property type="entry name" value="NHTrfase_class1_PyrdxlP-BS"/>
</dbReference>
<dbReference type="SUPFAM" id="SSF53383">
    <property type="entry name" value="PLP-dependent transferases"/>
    <property type="match status" value="1"/>
</dbReference>
<dbReference type="Gene3D" id="3.40.640.10">
    <property type="entry name" value="Type I PLP-dependent aspartate aminotransferase-like (Major domain)"/>
    <property type="match status" value="1"/>
</dbReference>
<comment type="cofactor">
    <cofactor evidence="1">
        <name>pyridoxal 5'-phosphate</name>
        <dbReference type="ChEBI" id="CHEBI:597326"/>
    </cofactor>
</comment>
<dbReference type="CDD" id="cd00609">
    <property type="entry name" value="AAT_like"/>
    <property type="match status" value="1"/>
</dbReference>
<dbReference type="PANTHER" id="PTHR43510">
    <property type="entry name" value="AMINOTRANSFERASE FUNCTION, HYPOTHETICAL (EUROFUNG)"/>
    <property type="match status" value="1"/>
</dbReference>
<accession>A0A1I2BGC0</accession>
<keyword evidence="4" id="KW-1185">Reference proteome</keyword>
<dbReference type="Proteomes" id="UP000198977">
    <property type="component" value="Unassembled WGS sequence"/>
</dbReference>
<proteinExistence type="inferred from homology"/>
<sequence>MKIEPFGVEIWMNEYETKCALNLAETCVESLTIAELLTLTGRNADDLSALLEMKMTYGAIEGSERLRAAISGLYAQQPPENIVVTHGTIGANMLVHRALVERGDRVVSIVPTYQQHYSIPASIGADVHMLHLREDQNWLPDLDALRALVQPGTKLIALTNPNNPTGALIPREMLLEIAEIARAADAWVLCDEVYRGTDQAGSGMTASMADLYEKGISTAGMSKAYSLAGLRLGWVAAPRVLIDQVLIQRDYDTISVGVIDDHFATLALENHERVLARSRAITRGNLAVLAEWIAAEPKLSWVRPASGTTALVKVDLPISSRDFCVALLEETGVMFTPGSALGMEGYVRIGYANTPAILAEGLPLVSAFLARH</sequence>
<evidence type="ECO:0000313" key="3">
    <source>
        <dbReference type="EMBL" id="SFE55211.1"/>
    </source>
</evidence>
<dbReference type="PROSITE" id="PS00105">
    <property type="entry name" value="AA_TRANSFER_CLASS_1"/>
    <property type="match status" value="1"/>
</dbReference>
<dbReference type="Gene3D" id="3.90.1150.10">
    <property type="entry name" value="Aspartate Aminotransferase, domain 1"/>
    <property type="match status" value="1"/>
</dbReference>
<dbReference type="InterPro" id="IPR004839">
    <property type="entry name" value="Aminotransferase_I/II_large"/>
</dbReference>
<evidence type="ECO:0000256" key="1">
    <source>
        <dbReference type="RuleBase" id="RU000481"/>
    </source>
</evidence>
<keyword evidence="1 3" id="KW-0808">Transferase</keyword>